<dbReference type="InterPro" id="IPR036291">
    <property type="entry name" value="NAD(P)-bd_dom_sf"/>
</dbReference>
<dbReference type="InterPro" id="IPR002347">
    <property type="entry name" value="SDR_fam"/>
</dbReference>
<dbReference type="Pfam" id="PF00106">
    <property type="entry name" value="adh_short"/>
    <property type="match status" value="1"/>
</dbReference>
<dbReference type="AlphaFoldDB" id="A0A0K2SLU6"/>
<proteinExistence type="inferred from homology"/>
<dbReference type="PANTHER" id="PTHR44196">
    <property type="entry name" value="DEHYDROGENASE/REDUCTASE SDR FAMILY MEMBER 7B"/>
    <property type="match status" value="1"/>
</dbReference>
<sequence length="452" mass="48430">MIIERASVDRTVLQGKVAIVTGAGRGIGRETARILARLGAATVLAELSDEGLEVERLIRSGGGEALFVRTDVSDSESVEHLRDQALRAFGRADVLVNNAAFVTTKPVLEHRLEEWDRVFAVNLRGAFLGVKAFLPGMLERGEGVVVFMESAEGMPYLAPYLASKTGLRSLASSLAQEIGEGCGVAVYGFAPGMVETPGLMDAMRHLAPLYGLSLDGFIRQSGGQVIPAELCATGLVGTLLHAAEFHGQEADYVAGLAALGLDSDGKPHARLASPEAVAAEVRTGTVEPTSHASARVPRPPADLGDLLHEALALNERMEAIIEENVREYAELTAFQRPIVRRMFLQGTGLKVEEWLARAQEMTQRLRAALAQEAGTGSPQLPGLAPRNLAAYADQLRRMCEYVGKQESQARGWIRDPQVLETALRALEERKVTSATLAALIQRLADGPADDGS</sequence>
<evidence type="ECO:0000256" key="3">
    <source>
        <dbReference type="RuleBase" id="RU000363"/>
    </source>
</evidence>
<dbReference type="PRINTS" id="PR00080">
    <property type="entry name" value="SDRFAMILY"/>
</dbReference>
<keyword evidence="2" id="KW-0560">Oxidoreductase</keyword>
<dbReference type="EMBL" id="AP014924">
    <property type="protein sequence ID" value="BAS27794.1"/>
    <property type="molecule type" value="Genomic_DNA"/>
</dbReference>
<dbReference type="KEGG" id="lpil:LIP_1953"/>
<comment type="similarity">
    <text evidence="1 3">Belongs to the short-chain dehydrogenases/reductases (SDR) family.</text>
</comment>
<name>A0A0K2SLU6_LIMPI</name>
<accession>A0A0K2SLU6</accession>
<evidence type="ECO:0000256" key="1">
    <source>
        <dbReference type="ARBA" id="ARBA00006484"/>
    </source>
</evidence>
<organism evidence="4 5">
    <name type="scientific">Limnochorda pilosa</name>
    <dbReference type="NCBI Taxonomy" id="1555112"/>
    <lineage>
        <taxon>Bacteria</taxon>
        <taxon>Bacillati</taxon>
        <taxon>Bacillota</taxon>
        <taxon>Limnochordia</taxon>
        <taxon>Limnochordales</taxon>
        <taxon>Limnochordaceae</taxon>
        <taxon>Limnochorda</taxon>
    </lineage>
</organism>
<evidence type="ECO:0000313" key="5">
    <source>
        <dbReference type="Proteomes" id="UP000065807"/>
    </source>
</evidence>
<gene>
    <name evidence="4" type="ORF">LIP_1953</name>
</gene>
<dbReference type="Proteomes" id="UP000065807">
    <property type="component" value="Chromosome"/>
</dbReference>
<keyword evidence="5" id="KW-1185">Reference proteome</keyword>
<evidence type="ECO:0000313" key="4">
    <source>
        <dbReference type="EMBL" id="BAS27794.1"/>
    </source>
</evidence>
<dbReference type="SUPFAM" id="SSF51735">
    <property type="entry name" value="NAD(P)-binding Rossmann-fold domains"/>
    <property type="match status" value="1"/>
</dbReference>
<dbReference type="RefSeq" id="WP_068137143.1">
    <property type="nucleotide sequence ID" value="NZ_AP014924.1"/>
</dbReference>
<reference evidence="5" key="1">
    <citation type="submission" date="2015-07" db="EMBL/GenBank/DDBJ databases">
        <title>Complete genome sequence and phylogenetic analysis of Limnochorda pilosa.</title>
        <authorList>
            <person name="Watanabe M."/>
            <person name="Kojima H."/>
            <person name="Fukui M."/>
        </authorList>
    </citation>
    <scope>NUCLEOTIDE SEQUENCE [LARGE SCALE GENOMIC DNA]</scope>
    <source>
        <strain evidence="5">HC45</strain>
    </source>
</reference>
<dbReference type="Gene3D" id="3.40.50.720">
    <property type="entry name" value="NAD(P)-binding Rossmann-like Domain"/>
    <property type="match status" value="1"/>
</dbReference>
<dbReference type="PRINTS" id="PR00081">
    <property type="entry name" value="GDHRDH"/>
</dbReference>
<dbReference type="GO" id="GO:0016020">
    <property type="term" value="C:membrane"/>
    <property type="evidence" value="ECO:0007669"/>
    <property type="project" value="TreeGrafter"/>
</dbReference>
<dbReference type="STRING" id="1555112.LIP_1953"/>
<evidence type="ECO:0000256" key="2">
    <source>
        <dbReference type="ARBA" id="ARBA00023002"/>
    </source>
</evidence>
<reference evidence="5" key="2">
    <citation type="journal article" date="2016" name="Int. J. Syst. Evol. Microbiol.">
        <title>Complete genome sequence and cell structure of Limnochorda pilosa, a Gram-negative spore-former within the phylum Firmicutes.</title>
        <authorList>
            <person name="Watanabe M."/>
            <person name="Kojima H."/>
            <person name="Fukui M."/>
        </authorList>
    </citation>
    <scope>NUCLEOTIDE SEQUENCE [LARGE SCALE GENOMIC DNA]</scope>
    <source>
        <strain evidence="5">HC45</strain>
    </source>
</reference>
<dbReference type="OrthoDB" id="286404at2"/>
<dbReference type="GO" id="GO:0016491">
    <property type="term" value="F:oxidoreductase activity"/>
    <property type="evidence" value="ECO:0007669"/>
    <property type="project" value="UniProtKB-KW"/>
</dbReference>
<protein>
    <submittedName>
        <fullName evidence="4">Short-chain dehydrogenase</fullName>
    </submittedName>
</protein>
<dbReference type="CDD" id="cd05233">
    <property type="entry name" value="SDR_c"/>
    <property type="match status" value="1"/>
</dbReference>
<dbReference type="PANTHER" id="PTHR44196:SF1">
    <property type="entry name" value="DEHYDROGENASE_REDUCTASE SDR FAMILY MEMBER 7B"/>
    <property type="match status" value="1"/>
</dbReference>
<dbReference type="PATRIC" id="fig|1555112.3.peg.1986"/>